<dbReference type="NCBIfam" id="NF037979">
    <property type="entry name" value="Na_transp"/>
    <property type="match status" value="1"/>
</dbReference>
<feature type="transmembrane region" description="Helical" evidence="7">
    <location>
        <begin position="433"/>
        <end position="453"/>
    </location>
</feature>
<evidence type="ECO:0000313" key="9">
    <source>
        <dbReference type="Proteomes" id="UP000268033"/>
    </source>
</evidence>
<dbReference type="EMBL" id="RJUL01000004">
    <property type="protein sequence ID" value="ROQ27542.1"/>
    <property type="molecule type" value="Genomic_DNA"/>
</dbReference>
<evidence type="ECO:0000256" key="2">
    <source>
        <dbReference type="ARBA" id="ARBA00022448"/>
    </source>
</evidence>
<dbReference type="Pfam" id="PF00209">
    <property type="entry name" value="SNF"/>
    <property type="match status" value="2"/>
</dbReference>
<dbReference type="RefSeq" id="WP_123421368.1">
    <property type="nucleotide sequence ID" value="NZ_RJUL01000004.1"/>
</dbReference>
<feature type="transmembrane region" description="Helical" evidence="7">
    <location>
        <begin position="182"/>
        <end position="201"/>
    </location>
</feature>
<dbReference type="GO" id="GO:0015293">
    <property type="term" value="F:symporter activity"/>
    <property type="evidence" value="ECO:0007669"/>
    <property type="project" value="UniProtKB-KW"/>
</dbReference>
<dbReference type="AlphaFoldDB" id="A0A3N1P863"/>
<proteinExistence type="inferred from homology"/>
<feature type="transmembrane region" description="Helical" evidence="7">
    <location>
        <begin position="346"/>
        <end position="371"/>
    </location>
</feature>
<dbReference type="PROSITE" id="PS50267">
    <property type="entry name" value="NA_NEUROTRAN_SYMP_3"/>
    <property type="match status" value="1"/>
</dbReference>
<gene>
    <name evidence="8" type="ORF">EDC28_104192</name>
</gene>
<dbReference type="GO" id="GO:0016020">
    <property type="term" value="C:membrane"/>
    <property type="evidence" value="ECO:0007669"/>
    <property type="project" value="UniProtKB-SubCell"/>
</dbReference>
<feature type="transmembrane region" description="Helical" evidence="7">
    <location>
        <begin position="93"/>
        <end position="117"/>
    </location>
</feature>
<feature type="transmembrane region" description="Helical" evidence="7">
    <location>
        <begin position="221"/>
        <end position="250"/>
    </location>
</feature>
<dbReference type="STRING" id="584787.GCA_001247655_02637"/>
<keyword evidence="6" id="KW-0769">Symport</keyword>
<dbReference type="PANTHER" id="PTHR42948:SF1">
    <property type="entry name" value="TRANSPORTER"/>
    <property type="match status" value="1"/>
</dbReference>
<dbReference type="InterPro" id="IPR000175">
    <property type="entry name" value="Na/ntran_symport"/>
</dbReference>
<dbReference type="CDD" id="cd10336">
    <property type="entry name" value="SLC6sbd_Tyt1-Like"/>
    <property type="match status" value="1"/>
</dbReference>
<keyword evidence="5 7" id="KW-0472">Membrane</keyword>
<feature type="transmembrane region" description="Helical" evidence="7">
    <location>
        <begin position="391"/>
        <end position="412"/>
    </location>
</feature>
<protein>
    <recommendedName>
        <fullName evidence="6">Transporter</fullName>
    </recommendedName>
</protein>
<keyword evidence="9" id="KW-1185">Reference proteome</keyword>
<feature type="transmembrane region" description="Helical" evidence="7">
    <location>
        <begin position="313"/>
        <end position="334"/>
    </location>
</feature>
<feature type="transmembrane region" description="Helical" evidence="7">
    <location>
        <begin position="262"/>
        <end position="283"/>
    </location>
</feature>
<comment type="caution">
    <text evidence="8">The sequence shown here is derived from an EMBL/GenBank/DDBJ whole genome shotgun (WGS) entry which is preliminary data.</text>
</comment>
<sequence>MQQTNSKKGGTTRWSNRFAYILAATGAAVGLGNIWKFPYITGENGGGAFVLVYLICILLIGIPVMMAEVAIGKYGRRTPGKSTSEVAKASGKPAFWGFVGWMGVISGYLILSFYVVITGWGLAYIFKAGAGDFGNGDPAAVQALFKGLTSNGWALLGWTSLVVLGTVLVIGKGVKAGLERAVSTLMPILFLLLLVLAGYAASEGDFAAALHFMFDPDFSKLTINGVVVALGHSFFTLSLASGIMIMYGAYLPEGVSIAKSSLWIAFFDTLVALIAGMAIYPIVFAHHLAPGAGPGLIFQTLPIAFGQMPGGRLVGVLFFIMLVFAAFTSALALIESSVAWLVEKRGFSRWGAAITAGLGIWLLSLGTIASVAELPIAQFAGTDFFSALDYLTANILLPIGGLAIAVFTGWVANKSLIADMIDAPAVFKSWYPVIKFLAPVAILLVFLQLVGIINL</sequence>
<dbReference type="Proteomes" id="UP000268033">
    <property type="component" value="Unassembled WGS sequence"/>
</dbReference>
<feature type="transmembrane region" description="Helical" evidence="7">
    <location>
        <begin position="18"/>
        <end position="35"/>
    </location>
</feature>
<evidence type="ECO:0000256" key="6">
    <source>
        <dbReference type="RuleBase" id="RU003732"/>
    </source>
</evidence>
<keyword evidence="4 7" id="KW-1133">Transmembrane helix</keyword>
<dbReference type="InterPro" id="IPR047218">
    <property type="entry name" value="YocR/YhdH-like"/>
</dbReference>
<comment type="subcellular location">
    <subcellularLocation>
        <location evidence="1">Membrane</location>
        <topology evidence="1">Multi-pass membrane protein</topology>
    </subcellularLocation>
</comment>
<evidence type="ECO:0000256" key="1">
    <source>
        <dbReference type="ARBA" id="ARBA00004141"/>
    </source>
</evidence>
<dbReference type="PANTHER" id="PTHR42948">
    <property type="entry name" value="TRANSPORTER"/>
    <property type="match status" value="1"/>
</dbReference>
<organism evidence="8 9">
    <name type="scientific">Gallaecimonas pentaromativorans</name>
    <dbReference type="NCBI Taxonomy" id="584787"/>
    <lineage>
        <taxon>Bacteria</taxon>
        <taxon>Pseudomonadati</taxon>
        <taxon>Pseudomonadota</taxon>
        <taxon>Gammaproteobacteria</taxon>
        <taxon>Enterobacterales</taxon>
        <taxon>Gallaecimonadaceae</taxon>
        <taxon>Gallaecimonas</taxon>
    </lineage>
</organism>
<keyword evidence="2 6" id="KW-0813">Transport</keyword>
<feature type="transmembrane region" description="Helical" evidence="7">
    <location>
        <begin position="47"/>
        <end position="72"/>
    </location>
</feature>
<feature type="transmembrane region" description="Helical" evidence="7">
    <location>
        <begin position="152"/>
        <end position="170"/>
    </location>
</feature>
<evidence type="ECO:0000313" key="8">
    <source>
        <dbReference type="EMBL" id="ROQ27542.1"/>
    </source>
</evidence>
<keyword evidence="3 6" id="KW-0812">Transmembrane</keyword>
<evidence type="ECO:0000256" key="5">
    <source>
        <dbReference type="ARBA" id="ARBA00023136"/>
    </source>
</evidence>
<comment type="similarity">
    <text evidence="6">Belongs to the sodium:neurotransmitter symporter (SNF) (TC 2.A.22) family.</text>
</comment>
<reference evidence="8 9" key="1">
    <citation type="submission" date="2018-11" db="EMBL/GenBank/DDBJ databases">
        <title>Genomic Encyclopedia of Type Strains, Phase IV (KMG-IV): sequencing the most valuable type-strain genomes for metagenomic binning, comparative biology and taxonomic classification.</title>
        <authorList>
            <person name="Goeker M."/>
        </authorList>
    </citation>
    <scope>NUCLEOTIDE SEQUENCE [LARGE SCALE GENOMIC DNA]</scope>
    <source>
        <strain evidence="8 9">DSM 21945</strain>
    </source>
</reference>
<dbReference type="PROSITE" id="PS00610">
    <property type="entry name" value="NA_NEUROTRAN_SYMP_1"/>
    <property type="match status" value="1"/>
</dbReference>
<accession>A0A3N1P863</accession>
<evidence type="ECO:0000256" key="7">
    <source>
        <dbReference type="SAM" id="Phobius"/>
    </source>
</evidence>
<dbReference type="InterPro" id="IPR037272">
    <property type="entry name" value="SNS_sf"/>
</dbReference>
<evidence type="ECO:0000256" key="3">
    <source>
        <dbReference type="ARBA" id="ARBA00022692"/>
    </source>
</evidence>
<evidence type="ECO:0000256" key="4">
    <source>
        <dbReference type="ARBA" id="ARBA00022989"/>
    </source>
</evidence>
<name>A0A3N1P863_9GAMM</name>
<dbReference type="SUPFAM" id="SSF161070">
    <property type="entry name" value="SNF-like"/>
    <property type="match status" value="1"/>
</dbReference>
<dbReference type="PRINTS" id="PR00176">
    <property type="entry name" value="NANEUSMPORT"/>
</dbReference>